<accession>A0ABR3AA05</accession>
<name>A0ABR3AA05_9AGAR</name>
<dbReference type="InterPro" id="IPR034095">
    <property type="entry name" value="NDUF3"/>
</dbReference>
<keyword evidence="3" id="KW-0496">Mitochondrion</keyword>
<evidence type="ECO:0000313" key="6">
    <source>
        <dbReference type="Proteomes" id="UP001437256"/>
    </source>
</evidence>
<comment type="similarity">
    <text evidence="4">Belongs to the NDUFAF3 family.</text>
</comment>
<gene>
    <name evidence="5" type="ORF">AAF712_002691</name>
</gene>
<dbReference type="CDD" id="cd05125">
    <property type="entry name" value="Mth938_2P1-like"/>
    <property type="match status" value="1"/>
</dbReference>
<dbReference type="InterPro" id="IPR007523">
    <property type="entry name" value="NDUFAF3/AAMDC"/>
</dbReference>
<proteinExistence type="inferred from homology"/>
<evidence type="ECO:0000313" key="5">
    <source>
        <dbReference type="EMBL" id="KAL0070201.1"/>
    </source>
</evidence>
<protein>
    <recommendedName>
        <fullName evidence="2">NADH dehydrogenase [ubiquinone] 1 alpha subcomplex assembly factor 3</fullName>
    </recommendedName>
</protein>
<organism evidence="5 6">
    <name type="scientific">Marasmius tenuissimus</name>
    <dbReference type="NCBI Taxonomy" id="585030"/>
    <lineage>
        <taxon>Eukaryota</taxon>
        <taxon>Fungi</taxon>
        <taxon>Dikarya</taxon>
        <taxon>Basidiomycota</taxon>
        <taxon>Agaricomycotina</taxon>
        <taxon>Agaricomycetes</taxon>
        <taxon>Agaricomycetidae</taxon>
        <taxon>Agaricales</taxon>
        <taxon>Marasmiineae</taxon>
        <taxon>Marasmiaceae</taxon>
        <taxon>Marasmius</taxon>
    </lineage>
</organism>
<dbReference type="PANTHER" id="PTHR21192:SF2">
    <property type="entry name" value="NADH DEHYDROGENASE [UBIQUINONE] 1 ALPHA SUBCOMPLEX ASSEMBLY FACTOR 3"/>
    <property type="match status" value="1"/>
</dbReference>
<dbReference type="SUPFAM" id="SSF64076">
    <property type="entry name" value="MTH938-like"/>
    <property type="match status" value="1"/>
</dbReference>
<sequence>MQTQRAANALLRRLTSTAQRASHPQRFCRHTFPSARLLHTSVTRWNGPRKEPFVNILEGDVPPPVQVNNITANGIQLTDGLVIPSSCIFLEGKVYLWDTPMSFWDGWAKEHFDVFEVVAPRPEILILGTGKTTLQPPPYIREYMNGLGIQLDVMDTRNACSTYNLLSEEGRRVAAALLPMTPRPWVRSQLPKK</sequence>
<dbReference type="PANTHER" id="PTHR21192">
    <property type="entry name" value="NUCLEAR PROTEIN E3-3"/>
    <property type="match status" value="1"/>
</dbReference>
<evidence type="ECO:0000256" key="1">
    <source>
        <dbReference type="ARBA" id="ARBA00004173"/>
    </source>
</evidence>
<evidence type="ECO:0000256" key="3">
    <source>
        <dbReference type="ARBA" id="ARBA00023128"/>
    </source>
</evidence>
<evidence type="ECO:0000256" key="4">
    <source>
        <dbReference type="ARBA" id="ARBA00049984"/>
    </source>
</evidence>
<evidence type="ECO:0000256" key="2">
    <source>
        <dbReference type="ARBA" id="ARBA00021776"/>
    </source>
</evidence>
<comment type="subcellular location">
    <subcellularLocation>
        <location evidence="1">Mitochondrion</location>
    </subcellularLocation>
</comment>
<reference evidence="5 6" key="1">
    <citation type="submission" date="2024-05" db="EMBL/GenBank/DDBJ databases">
        <title>A draft genome resource for the thread blight pathogen Marasmius tenuissimus strain MS-2.</title>
        <authorList>
            <person name="Yulfo-Soto G.E."/>
            <person name="Baruah I.K."/>
            <person name="Amoako-Attah I."/>
            <person name="Bukari Y."/>
            <person name="Meinhardt L.W."/>
            <person name="Bailey B.A."/>
            <person name="Cohen S.P."/>
        </authorList>
    </citation>
    <scope>NUCLEOTIDE SEQUENCE [LARGE SCALE GENOMIC DNA]</scope>
    <source>
        <strain evidence="5 6">MS-2</strain>
    </source>
</reference>
<dbReference type="InterPro" id="IPR036748">
    <property type="entry name" value="MTH938-like_sf"/>
</dbReference>
<dbReference type="Pfam" id="PF04430">
    <property type="entry name" value="DUF498"/>
    <property type="match status" value="1"/>
</dbReference>
<comment type="caution">
    <text evidence="5">The sequence shown here is derived from an EMBL/GenBank/DDBJ whole genome shotgun (WGS) entry which is preliminary data.</text>
</comment>
<keyword evidence="6" id="KW-1185">Reference proteome</keyword>
<dbReference type="Gene3D" id="3.40.1230.10">
    <property type="entry name" value="MTH938-like"/>
    <property type="match status" value="1"/>
</dbReference>
<dbReference type="EMBL" id="JBBXMP010000008">
    <property type="protein sequence ID" value="KAL0070201.1"/>
    <property type="molecule type" value="Genomic_DNA"/>
</dbReference>
<dbReference type="Proteomes" id="UP001437256">
    <property type="component" value="Unassembled WGS sequence"/>
</dbReference>